<proteinExistence type="predicted"/>
<protein>
    <submittedName>
        <fullName evidence="1">Uncharacterized protein</fullName>
    </submittedName>
</protein>
<accession>S5TLE7</accession>
<reference evidence="1" key="1">
    <citation type="journal article" date="2013" name="Proc. Natl. Acad. Sci. U.S.A.">
        <title>Mapping gene clusters within arrayed metagenomic libraries to expand the structural diversity of biomedically relevant natural products.</title>
        <authorList>
            <person name="Owen J.G."/>
            <person name="Reddy B.V."/>
            <person name="Ternei M.A."/>
            <person name="Charlop-Powers Z."/>
            <person name="Calle P.Y."/>
            <person name="Kim J.H."/>
            <person name="Brady S.F."/>
        </authorList>
    </citation>
    <scope>NUCLEOTIDE SEQUENCE</scope>
</reference>
<dbReference type="AlphaFoldDB" id="S5TLE7"/>
<name>S5TLE7_9BACT</name>
<sequence length="39" mass="4594">MRIAYRALLHKLLTLRLSVPFDEIPFRHDMGVYGCTGFR</sequence>
<organism evidence="1">
    <name type="scientific">uncultured bacterium esnapd15</name>
    <dbReference type="NCBI Taxonomy" id="1366595"/>
    <lineage>
        <taxon>Bacteria</taxon>
        <taxon>environmental samples</taxon>
    </lineage>
</organism>
<evidence type="ECO:0000313" key="1">
    <source>
        <dbReference type="EMBL" id="AGS49795.1"/>
    </source>
</evidence>
<dbReference type="EMBL" id="KF264554">
    <property type="protein sequence ID" value="AGS49795.1"/>
    <property type="molecule type" value="Genomic_DNA"/>
</dbReference>